<dbReference type="PANTHER" id="PTHR23048:SF0">
    <property type="entry name" value="CALMODULIN LIKE 3"/>
    <property type="match status" value="1"/>
</dbReference>
<feature type="domain" description="EF-hand" evidence="5">
    <location>
        <begin position="55"/>
        <end position="105"/>
    </location>
</feature>
<dbReference type="Gene3D" id="1.10.238.10">
    <property type="entry name" value="EF-hand"/>
    <property type="match status" value="1"/>
</dbReference>
<keyword evidence="7" id="KW-1185">Reference proteome</keyword>
<evidence type="ECO:0000256" key="2">
    <source>
        <dbReference type="ARBA" id="ARBA00022723"/>
    </source>
</evidence>
<keyword evidence="2" id="KW-0479">Metal-binding</keyword>
<sequence length="211" mass="25129">MDKLKKSPAELLKKVQIELVEKECLNRVFEWLSSQDPKKAEDEDDEDSKKKEDLKKKITLNDLTRALRKMGCAPTKSEIKNMIWEVDDDLDEMISEEEFLTIYKRCISDETGLEPRKFFNLVQFLMYDKDFRGRVTVEETLQILFVRHGREQLDTEIEAIFGVDERQQDEEEKEITYQEYVEKVNERALNEQKRLLDDKRKGKLKGLQKED</sequence>
<reference evidence="6" key="1">
    <citation type="submission" date="2023-07" db="EMBL/GenBank/DDBJ databases">
        <authorList>
            <consortium name="AG Swart"/>
            <person name="Singh M."/>
            <person name="Singh A."/>
            <person name="Seah K."/>
            <person name="Emmerich C."/>
        </authorList>
    </citation>
    <scope>NUCLEOTIDE SEQUENCE</scope>
    <source>
        <strain evidence="6">DP1</strain>
    </source>
</reference>
<evidence type="ECO:0000256" key="4">
    <source>
        <dbReference type="ARBA" id="ARBA00022990"/>
    </source>
</evidence>
<evidence type="ECO:0000256" key="3">
    <source>
        <dbReference type="ARBA" id="ARBA00022737"/>
    </source>
</evidence>
<evidence type="ECO:0000259" key="5">
    <source>
        <dbReference type="Pfam" id="PF13833"/>
    </source>
</evidence>
<comment type="caution">
    <text evidence="6">The sequence shown here is derived from an EMBL/GenBank/DDBJ whole genome shotgun (WGS) entry which is preliminary data.</text>
</comment>
<dbReference type="SUPFAM" id="SSF47473">
    <property type="entry name" value="EF-hand"/>
    <property type="match status" value="1"/>
</dbReference>
<dbReference type="GO" id="GO:0005509">
    <property type="term" value="F:calcium ion binding"/>
    <property type="evidence" value="ECO:0007669"/>
    <property type="project" value="InterPro"/>
</dbReference>
<dbReference type="GO" id="GO:0016460">
    <property type="term" value="C:myosin II complex"/>
    <property type="evidence" value="ECO:0007669"/>
    <property type="project" value="TreeGrafter"/>
</dbReference>
<evidence type="ECO:0000256" key="1">
    <source>
        <dbReference type="ARBA" id="ARBA00020786"/>
    </source>
</evidence>
<accession>A0AAD2D5J3</accession>
<keyword evidence="4" id="KW-0007">Acetylation</keyword>
<dbReference type="InterPro" id="IPR050230">
    <property type="entry name" value="CALM/Myosin/TropC-like"/>
</dbReference>
<evidence type="ECO:0000313" key="6">
    <source>
        <dbReference type="EMBL" id="CAI2380303.1"/>
    </source>
</evidence>
<keyword evidence="3" id="KW-0677">Repeat</keyword>
<organism evidence="6 7">
    <name type="scientific">Euplotes crassus</name>
    <dbReference type="NCBI Taxonomy" id="5936"/>
    <lineage>
        <taxon>Eukaryota</taxon>
        <taxon>Sar</taxon>
        <taxon>Alveolata</taxon>
        <taxon>Ciliophora</taxon>
        <taxon>Intramacronucleata</taxon>
        <taxon>Spirotrichea</taxon>
        <taxon>Hypotrichia</taxon>
        <taxon>Euplotida</taxon>
        <taxon>Euplotidae</taxon>
        <taxon>Moneuplotes</taxon>
    </lineage>
</organism>
<dbReference type="EMBL" id="CAMPGE010022251">
    <property type="protein sequence ID" value="CAI2380303.1"/>
    <property type="molecule type" value="Genomic_DNA"/>
</dbReference>
<protein>
    <recommendedName>
        <fullName evidence="1">Calmodulin</fullName>
    </recommendedName>
</protein>
<dbReference type="AlphaFoldDB" id="A0AAD2D5J3"/>
<dbReference type="Pfam" id="PF13833">
    <property type="entry name" value="EF-hand_8"/>
    <property type="match status" value="1"/>
</dbReference>
<dbReference type="PANTHER" id="PTHR23048">
    <property type="entry name" value="MYOSIN LIGHT CHAIN 1, 3"/>
    <property type="match status" value="1"/>
</dbReference>
<dbReference type="InterPro" id="IPR011992">
    <property type="entry name" value="EF-hand-dom_pair"/>
</dbReference>
<name>A0AAD2D5J3_EUPCR</name>
<proteinExistence type="predicted"/>
<dbReference type="InterPro" id="IPR002048">
    <property type="entry name" value="EF_hand_dom"/>
</dbReference>
<dbReference type="Proteomes" id="UP001295684">
    <property type="component" value="Unassembled WGS sequence"/>
</dbReference>
<gene>
    <name evidence="6" type="ORF">ECRASSUSDP1_LOCUS21736</name>
</gene>
<evidence type="ECO:0000313" key="7">
    <source>
        <dbReference type="Proteomes" id="UP001295684"/>
    </source>
</evidence>